<dbReference type="EMBL" id="CBTK010000041">
    <property type="protein sequence ID" value="CDH43821.1"/>
    <property type="molecule type" value="Genomic_DNA"/>
</dbReference>
<gene>
    <name evidence="4" type="ORF">BN874_1350019</name>
</gene>
<comment type="catalytic activity">
    <reaction evidence="3">
        <text>an (S)-2-haloacid + H2O = a (2R)-2-hydroxycarboxylate + a halide anion + H(+)</text>
        <dbReference type="Rhea" id="RHEA:11192"/>
        <dbReference type="ChEBI" id="CHEBI:15377"/>
        <dbReference type="ChEBI" id="CHEBI:15378"/>
        <dbReference type="ChEBI" id="CHEBI:16042"/>
        <dbReference type="ChEBI" id="CHEBI:58314"/>
        <dbReference type="ChEBI" id="CHEBI:137405"/>
        <dbReference type="EC" id="3.8.1.2"/>
    </reaction>
</comment>
<evidence type="ECO:0000256" key="3">
    <source>
        <dbReference type="RuleBase" id="RU368077"/>
    </source>
</evidence>
<dbReference type="Proteomes" id="UP000019184">
    <property type="component" value="Unassembled WGS sequence"/>
</dbReference>
<organism evidence="4 5">
    <name type="scientific">Candidatus Contendobacter odensis Run_B_J11</name>
    <dbReference type="NCBI Taxonomy" id="1400861"/>
    <lineage>
        <taxon>Bacteria</taxon>
        <taxon>Pseudomonadati</taxon>
        <taxon>Pseudomonadota</taxon>
        <taxon>Gammaproteobacteria</taxon>
        <taxon>Candidatus Competibacteraceae</taxon>
        <taxon>Candidatus Contendibacter</taxon>
    </lineage>
</organism>
<dbReference type="SFLD" id="SFLDS00003">
    <property type="entry name" value="Haloacid_Dehalogenase"/>
    <property type="match status" value="1"/>
</dbReference>
<dbReference type="InterPro" id="IPR023214">
    <property type="entry name" value="HAD_sf"/>
</dbReference>
<evidence type="ECO:0000256" key="1">
    <source>
        <dbReference type="ARBA" id="ARBA00008106"/>
    </source>
</evidence>
<keyword evidence="2 3" id="KW-0378">Hydrolase</keyword>
<evidence type="ECO:0000313" key="5">
    <source>
        <dbReference type="Proteomes" id="UP000019184"/>
    </source>
</evidence>
<evidence type="ECO:0000256" key="2">
    <source>
        <dbReference type="ARBA" id="ARBA00022801"/>
    </source>
</evidence>
<dbReference type="PANTHER" id="PTHR43316">
    <property type="entry name" value="HYDROLASE, HALOACID DELAHOGENASE-RELATED"/>
    <property type="match status" value="1"/>
</dbReference>
<dbReference type="InterPro" id="IPR036412">
    <property type="entry name" value="HAD-like_sf"/>
</dbReference>
<comment type="function">
    <text evidence="3">Catalyzes the hydrolytic dehalogenation of small (S)-2-haloalkanoic acids to yield the corresponding (R)-2-hydroxyalkanoic acids.</text>
</comment>
<reference evidence="4 5" key="1">
    <citation type="journal article" date="2014" name="ISME J.">
        <title>Candidatus Competibacter-lineage genomes retrieved from metagenomes reveal functional metabolic diversity.</title>
        <authorList>
            <person name="McIlroy S.J."/>
            <person name="Albertsen M."/>
            <person name="Andresen E.K."/>
            <person name="Saunders A.M."/>
            <person name="Kristiansen R."/>
            <person name="Stokholm-Bjerregaard M."/>
            <person name="Nielsen K.L."/>
            <person name="Nielsen P.H."/>
        </authorList>
    </citation>
    <scope>NUCLEOTIDE SEQUENCE [LARGE SCALE GENOMIC DNA]</scope>
    <source>
        <strain evidence="4 5">Run_B_J11</strain>
    </source>
</reference>
<dbReference type="CDD" id="cd02588">
    <property type="entry name" value="HAD_L2-DEX"/>
    <property type="match status" value="1"/>
</dbReference>
<dbReference type="Gene3D" id="1.10.150.240">
    <property type="entry name" value="Putative phosphatase, domain 2"/>
    <property type="match status" value="1"/>
</dbReference>
<keyword evidence="5" id="KW-1185">Reference proteome</keyword>
<dbReference type="Pfam" id="PF00702">
    <property type="entry name" value="Hydrolase"/>
    <property type="match status" value="1"/>
</dbReference>
<comment type="similarity">
    <text evidence="1 3">Belongs to the HAD-like hydrolase superfamily. S-2-haloalkanoic acid dehalogenase family.</text>
</comment>
<dbReference type="PANTHER" id="PTHR43316:SF3">
    <property type="entry name" value="HALOACID DEHALOGENASE, TYPE II (AFU_ORTHOLOGUE AFUA_2G07750)-RELATED"/>
    <property type="match status" value="1"/>
</dbReference>
<evidence type="ECO:0000313" key="4">
    <source>
        <dbReference type="EMBL" id="CDH43821.1"/>
    </source>
</evidence>
<dbReference type="NCBIfam" id="TIGR01428">
    <property type="entry name" value="HAD_type_II"/>
    <property type="match status" value="1"/>
</dbReference>
<dbReference type="SUPFAM" id="SSF56784">
    <property type="entry name" value="HAD-like"/>
    <property type="match status" value="1"/>
</dbReference>
<name>A0A7U7G9T0_9GAMM</name>
<dbReference type="InterPro" id="IPR023198">
    <property type="entry name" value="PGP-like_dom2"/>
</dbReference>
<sequence>MSLECEDSMEKTYALGFDVYGTLVDPLALAEPLQALVGEQAARFAKLWRSKQLEYSFRRGLMRRYADFDVCTRQALRYTQQALRCELPESDQGRLLEAYLYLPLFPEVAASLSALKAQGHQLVAFTNGVEASIRALLTNVDVLSQLEDVVSVDDLRTFKPDPVVYAHLARRTEHTPNETWLVSSNAWDVIGAKAAGLRAAWVKRQPDALFDPWDVEPDIVVNGLDELPTWFAQRSG</sequence>
<dbReference type="EC" id="3.8.1.2" evidence="3"/>
<accession>A0A7U7G9T0</accession>
<dbReference type="InterPro" id="IPR051540">
    <property type="entry name" value="S-2-haloacid_dehalogenase"/>
</dbReference>
<proteinExistence type="inferred from homology"/>
<dbReference type="SFLD" id="SFLDG01129">
    <property type="entry name" value="C1.5:_HAD__Beta-PGM__Phosphata"/>
    <property type="match status" value="1"/>
</dbReference>
<dbReference type="AlphaFoldDB" id="A0A7U7G9T0"/>
<dbReference type="PRINTS" id="PR00413">
    <property type="entry name" value="HADHALOGNASE"/>
</dbReference>
<comment type="caution">
    <text evidence="4">The sequence shown here is derived from an EMBL/GenBank/DDBJ whole genome shotgun (WGS) entry which is preliminary data.</text>
</comment>
<dbReference type="InterPro" id="IPR006328">
    <property type="entry name" value="2-HAD"/>
</dbReference>
<dbReference type="GO" id="GO:0018784">
    <property type="term" value="F:(S)-2-haloacid dehalogenase activity"/>
    <property type="evidence" value="ECO:0007669"/>
    <property type="project" value="UniProtKB-UniRule"/>
</dbReference>
<dbReference type="NCBIfam" id="TIGR01493">
    <property type="entry name" value="HAD-SF-IA-v2"/>
    <property type="match status" value="1"/>
</dbReference>
<dbReference type="Gene3D" id="3.40.50.1000">
    <property type="entry name" value="HAD superfamily/HAD-like"/>
    <property type="match status" value="1"/>
</dbReference>
<dbReference type="InterPro" id="IPR006439">
    <property type="entry name" value="HAD-SF_hydro_IA"/>
</dbReference>
<protein>
    <recommendedName>
        <fullName evidence="3">(S)-2-haloacid dehalogenase</fullName>
        <ecNumber evidence="3">3.8.1.2</ecNumber>
    </recommendedName>
    <alternativeName>
        <fullName evidence="3">2-haloalkanoic acid dehalogenase</fullName>
    </alternativeName>
    <alternativeName>
        <fullName evidence="3">Halocarboxylic acid halidohydrolase</fullName>
    </alternativeName>
    <alternativeName>
        <fullName evidence="3">L-2-haloacid dehalogenase</fullName>
    </alternativeName>
</protein>